<evidence type="ECO:0000256" key="5">
    <source>
        <dbReference type="ARBA" id="ARBA00022989"/>
    </source>
</evidence>
<dbReference type="EMBL" id="GEEE01008436">
    <property type="protein sequence ID" value="JAP54789.1"/>
    <property type="molecule type" value="Transcribed_RNA"/>
</dbReference>
<dbReference type="InterPro" id="IPR013261">
    <property type="entry name" value="Tim21"/>
</dbReference>
<evidence type="ECO:0000256" key="1">
    <source>
        <dbReference type="ARBA" id="ARBA00004304"/>
    </source>
</evidence>
<evidence type="ECO:0000256" key="7">
    <source>
        <dbReference type="ARBA" id="ARBA00023136"/>
    </source>
</evidence>
<keyword evidence="8" id="KW-0811">Translocation</keyword>
<organism evidence="10">
    <name type="scientific">Schistocephalus solidus</name>
    <name type="common">Tapeworm</name>
    <dbReference type="NCBI Taxonomy" id="70667"/>
    <lineage>
        <taxon>Eukaryota</taxon>
        <taxon>Metazoa</taxon>
        <taxon>Spiralia</taxon>
        <taxon>Lophotrochozoa</taxon>
        <taxon>Platyhelminthes</taxon>
        <taxon>Cestoda</taxon>
        <taxon>Eucestoda</taxon>
        <taxon>Diphyllobothriidea</taxon>
        <taxon>Diphyllobothriidae</taxon>
        <taxon>Schistocephalus</taxon>
    </lineage>
</organism>
<feature type="region of interest" description="Disordered" evidence="9">
    <location>
        <begin position="20"/>
        <end position="43"/>
    </location>
</feature>
<dbReference type="PANTHER" id="PTHR13032">
    <property type="entry name" value="MITOCHONDRIAL IMPORT INNER MEMBRANE TRANSLOCASE SUBUNIT TIM21"/>
    <property type="match status" value="1"/>
</dbReference>
<evidence type="ECO:0000256" key="9">
    <source>
        <dbReference type="SAM" id="MobiDB-lite"/>
    </source>
</evidence>
<proteinExistence type="inferred from homology"/>
<keyword evidence="4" id="KW-0809">Transit peptide</keyword>
<comment type="similarity">
    <text evidence="2 8">Belongs to the TIM21 family.</text>
</comment>
<feature type="transmembrane region" description="Helical" evidence="8">
    <location>
        <begin position="55"/>
        <end position="75"/>
    </location>
</feature>
<dbReference type="PANTHER" id="PTHR13032:SF6">
    <property type="entry name" value="MITOCHONDRIAL IMPORT INNER MEMBRANE TRANSLOCASE SUBUNIT TIM21"/>
    <property type="match status" value="1"/>
</dbReference>
<dbReference type="InterPro" id="IPR038552">
    <property type="entry name" value="Tim21_IMS_sf"/>
</dbReference>
<evidence type="ECO:0000256" key="4">
    <source>
        <dbReference type="ARBA" id="ARBA00022946"/>
    </source>
</evidence>
<dbReference type="GO" id="GO:0005744">
    <property type="term" value="C:TIM23 mitochondrial import inner membrane translocase complex"/>
    <property type="evidence" value="ECO:0007669"/>
    <property type="project" value="UniProtKB-UniRule"/>
</dbReference>
<accession>A0A0X3PT43</accession>
<evidence type="ECO:0000313" key="10">
    <source>
        <dbReference type="EMBL" id="JAP54789.1"/>
    </source>
</evidence>
<evidence type="ECO:0000256" key="8">
    <source>
        <dbReference type="RuleBase" id="RU367142"/>
    </source>
</evidence>
<dbReference type="EMBL" id="GEEE01006794">
    <property type="protein sequence ID" value="JAP56431.1"/>
    <property type="molecule type" value="Transcribed_RNA"/>
</dbReference>
<keyword evidence="3 8" id="KW-0812">Transmembrane</keyword>
<keyword evidence="8" id="KW-0999">Mitochondrion inner membrane</keyword>
<evidence type="ECO:0000256" key="6">
    <source>
        <dbReference type="ARBA" id="ARBA00023128"/>
    </source>
</evidence>
<gene>
    <name evidence="10" type="primary">TIM21</name>
    <name evidence="10" type="ORF">TR123696</name>
</gene>
<keyword evidence="8" id="KW-0653">Protein transport</keyword>
<comment type="subcellular location">
    <subcellularLocation>
        <location evidence="8">Mitochondrion inner membrane</location>
        <topology evidence="8">Single-pass membrane protein</topology>
    </subcellularLocation>
    <subcellularLocation>
        <location evidence="1">Mitochondrion membrane</location>
        <topology evidence="1">Single-pass membrane protein</topology>
    </subcellularLocation>
</comment>
<feature type="compositionally biased region" description="Polar residues" evidence="9">
    <location>
        <begin position="32"/>
        <end position="43"/>
    </location>
</feature>
<feature type="non-terminal residue" evidence="10">
    <location>
        <position position="1"/>
    </location>
</feature>
<reference evidence="10" key="1">
    <citation type="submission" date="2016-01" db="EMBL/GenBank/DDBJ databases">
        <title>Reference transcriptome for the parasite Schistocephalus solidus: insights into the molecular evolution of parasitism.</title>
        <authorList>
            <person name="Hebert F.O."/>
            <person name="Grambauer S."/>
            <person name="Barber I."/>
            <person name="Landry C.R."/>
            <person name="Aubin-Horth N."/>
        </authorList>
    </citation>
    <scope>NUCLEOTIDE SEQUENCE</scope>
</reference>
<dbReference type="AlphaFoldDB" id="A0A0X3PT43"/>
<keyword evidence="7 8" id="KW-0472">Membrane</keyword>
<keyword evidence="5 8" id="KW-1133">Transmembrane helix</keyword>
<keyword evidence="8" id="KW-0813">Transport</keyword>
<keyword evidence="6 8" id="KW-0496">Mitochondrion</keyword>
<dbReference type="GO" id="GO:0030150">
    <property type="term" value="P:protein import into mitochondrial matrix"/>
    <property type="evidence" value="ECO:0007669"/>
    <property type="project" value="UniProtKB-UniRule"/>
</dbReference>
<protein>
    <recommendedName>
        <fullName evidence="8">Mitochondrial import inner membrane translocase subunit Tim21</fullName>
    </recommendedName>
</protein>
<name>A0A0X3PT43_SCHSO</name>
<sequence length="126" mass="13582">YPVLRKLCVVMTAPLSKGQPLREPLSKGSLAKPTQSTHLPSTSLKQKVSQGAADFGYTTVIVGGIALTGVIFYVIGSELFSKKSPTRVYEDTLKLCVNDQRVQDLLGSSITGCGEANRRGRRTRVA</sequence>
<comment type="subunit">
    <text evidence="8">Component of the TIM23 complex.</text>
</comment>
<evidence type="ECO:0000256" key="3">
    <source>
        <dbReference type="ARBA" id="ARBA00022692"/>
    </source>
</evidence>
<dbReference type="Gene3D" id="3.10.450.320">
    <property type="entry name" value="Mitochondrial import inner membrane translocase subunit Tim21"/>
    <property type="match status" value="1"/>
</dbReference>
<evidence type="ECO:0000256" key="2">
    <source>
        <dbReference type="ARBA" id="ARBA00010867"/>
    </source>
</evidence>
<comment type="function">
    <text evidence="8">Essential component of the TIM23 complex, a complex that mediates the translocation of transit peptide-containing proteins across the mitochondrial inner membrane.</text>
</comment>
<dbReference type="Pfam" id="PF08294">
    <property type="entry name" value="TIM21"/>
    <property type="match status" value="1"/>
</dbReference>